<dbReference type="Pfam" id="PF14305">
    <property type="entry name" value="ATPgrasp_TupA"/>
    <property type="match status" value="1"/>
</dbReference>
<gene>
    <name evidence="1" type="ORF">HUO14_09390</name>
</gene>
<proteinExistence type="predicted"/>
<organism evidence="1 2">
    <name type="scientific">Parasphingorhabdus flavimaris</name>
    <dbReference type="NCBI Taxonomy" id="266812"/>
    <lineage>
        <taxon>Bacteria</taxon>
        <taxon>Pseudomonadati</taxon>
        <taxon>Pseudomonadota</taxon>
        <taxon>Alphaproteobacteria</taxon>
        <taxon>Sphingomonadales</taxon>
        <taxon>Sphingomonadaceae</taxon>
        <taxon>Parasphingorhabdus</taxon>
    </lineage>
</organism>
<dbReference type="EMBL" id="JABWMH010000003">
    <property type="protein sequence ID" value="NVD28116.1"/>
    <property type="molecule type" value="Genomic_DNA"/>
</dbReference>
<keyword evidence="2" id="KW-1185">Reference proteome</keyword>
<dbReference type="Proteomes" id="UP000652427">
    <property type="component" value="Unassembled WGS sequence"/>
</dbReference>
<dbReference type="SUPFAM" id="SSF56059">
    <property type="entry name" value="Glutathione synthetase ATP-binding domain-like"/>
    <property type="match status" value="1"/>
</dbReference>
<protein>
    <recommendedName>
        <fullName evidence="3">Polysaccharide biosynthesis protein</fullName>
    </recommendedName>
</protein>
<reference evidence="1 2" key="1">
    <citation type="submission" date="2020-06" db="EMBL/GenBank/DDBJ databases">
        <authorList>
            <person name="Kim S.-J."/>
            <person name="Park S.-J."/>
        </authorList>
    </citation>
    <scope>NUCLEOTIDE SEQUENCE [LARGE SCALE GENOMIC DNA]</scope>
    <source>
        <strain evidence="1 2">SW-151</strain>
    </source>
</reference>
<name>A0ABX2N326_9SPHN</name>
<evidence type="ECO:0000313" key="2">
    <source>
        <dbReference type="Proteomes" id="UP000652427"/>
    </source>
</evidence>
<dbReference type="InterPro" id="IPR029465">
    <property type="entry name" value="ATPgrasp_TupA"/>
</dbReference>
<evidence type="ECO:0000313" key="1">
    <source>
        <dbReference type="EMBL" id="NVD28116.1"/>
    </source>
</evidence>
<evidence type="ECO:0008006" key="3">
    <source>
        <dbReference type="Google" id="ProtNLM"/>
    </source>
</evidence>
<sequence length="294" mass="34144">MNLRRLPSLPHWLVPSAILRIYIIYLWRHRRWPDLIKPKRFSELVQWRKLHDHDPMMPFLADKIAAKKHVARLLGDEWTIPTCWSGPTLPEQPSWPYPFILKASHGCNQNIICRDPADWESARRRAIRWIDAPYGLWLDEWAYRDIPRGYIVEPYLGTASALPVDYKIYVFSGKAALIQVHLDRQSDHRWILFDPQWNQLSRLNDVDLPPAPESLAKMLDSAEKIAPRFDFARIDFYEIAGEPKFGEVTFYPGSGLDPFDPPELDLAIGARWLAGSISGPKSQCPNRQWEPQTA</sequence>
<comment type="caution">
    <text evidence="1">The sequence shown here is derived from an EMBL/GenBank/DDBJ whole genome shotgun (WGS) entry which is preliminary data.</text>
</comment>
<accession>A0ABX2N326</accession>